<evidence type="ECO:0000313" key="2">
    <source>
        <dbReference type="EMBL" id="KAJ1115949.1"/>
    </source>
</evidence>
<evidence type="ECO:0000256" key="1">
    <source>
        <dbReference type="SAM" id="MobiDB-lite"/>
    </source>
</evidence>
<name>A0AAV7NKB5_PLEWA</name>
<evidence type="ECO:0000313" key="3">
    <source>
        <dbReference type="Proteomes" id="UP001066276"/>
    </source>
</evidence>
<gene>
    <name evidence="2" type="ORF">NDU88_004169</name>
</gene>
<proteinExistence type="predicted"/>
<comment type="caution">
    <text evidence="2">The sequence shown here is derived from an EMBL/GenBank/DDBJ whole genome shotgun (WGS) entry which is preliminary data.</text>
</comment>
<protein>
    <submittedName>
        <fullName evidence="2">Uncharacterized protein</fullName>
    </submittedName>
</protein>
<accession>A0AAV7NKB5</accession>
<organism evidence="2 3">
    <name type="scientific">Pleurodeles waltl</name>
    <name type="common">Iberian ribbed newt</name>
    <dbReference type="NCBI Taxonomy" id="8319"/>
    <lineage>
        <taxon>Eukaryota</taxon>
        <taxon>Metazoa</taxon>
        <taxon>Chordata</taxon>
        <taxon>Craniata</taxon>
        <taxon>Vertebrata</taxon>
        <taxon>Euteleostomi</taxon>
        <taxon>Amphibia</taxon>
        <taxon>Batrachia</taxon>
        <taxon>Caudata</taxon>
        <taxon>Salamandroidea</taxon>
        <taxon>Salamandridae</taxon>
        <taxon>Pleurodelinae</taxon>
        <taxon>Pleurodeles</taxon>
    </lineage>
</organism>
<dbReference type="AlphaFoldDB" id="A0AAV7NKB5"/>
<dbReference type="Proteomes" id="UP001066276">
    <property type="component" value="Chromosome 8"/>
</dbReference>
<dbReference type="EMBL" id="JANPWB010000012">
    <property type="protein sequence ID" value="KAJ1115949.1"/>
    <property type="molecule type" value="Genomic_DNA"/>
</dbReference>
<feature type="region of interest" description="Disordered" evidence="1">
    <location>
        <begin position="196"/>
        <end position="251"/>
    </location>
</feature>
<keyword evidence="3" id="KW-1185">Reference proteome</keyword>
<sequence>MGEMGLIVLLPGGSKTKPAGGGSSSFFDCKPKALAIRWSSRAPRSLLGCPPYCLRIFSGRARPSNPGAGQATSRGTWAPRFVDRACSGPQRRSARSPRNLWGSGPRVRSLLPPVFRVSPIQATPCCFQFRELGPPGPELPPAPGCSGCRAPRRGSALPSCGLSRLQTAVAPPRCAEGGKVSLATTTAASAVLSRQCPLAGSRSGPERHTPPLRGVGRSPNQPLSLRYPGSPEPRTWTHRGQEAPMQPPNHG</sequence>
<reference evidence="2" key="1">
    <citation type="journal article" date="2022" name="bioRxiv">
        <title>Sequencing and chromosome-scale assembly of the giantPleurodeles waltlgenome.</title>
        <authorList>
            <person name="Brown T."/>
            <person name="Elewa A."/>
            <person name="Iarovenko S."/>
            <person name="Subramanian E."/>
            <person name="Araus A.J."/>
            <person name="Petzold A."/>
            <person name="Susuki M."/>
            <person name="Suzuki K.-i.T."/>
            <person name="Hayashi T."/>
            <person name="Toyoda A."/>
            <person name="Oliveira C."/>
            <person name="Osipova E."/>
            <person name="Leigh N.D."/>
            <person name="Simon A."/>
            <person name="Yun M.H."/>
        </authorList>
    </citation>
    <scope>NUCLEOTIDE SEQUENCE</scope>
    <source>
        <strain evidence="2">20211129_DDA</strain>
        <tissue evidence="2">Liver</tissue>
    </source>
</reference>